<dbReference type="Pfam" id="PF02585">
    <property type="entry name" value="PIG-L"/>
    <property type="match status" value="1"/>
</dbReference>
<dbReference type="PANTHER" id="PTHR12993">
    <property type="entry name" value="N-ACETYLGLUCOSAMINYL-PHOSPHATIDYLINOSITOL DE-N-ACETYLASE-RELATED"/>
    <property type="match status" value="1"/>
</dbReference>
<evidence type="ECO:0000313" key="2">
    <source>
        <dbReference type="Proteomes" id="UP000007254"/>
    </source>
</evidence>
<dbReference type="OrthoDB" id="368086at2"/>
<organism evidence="1 2">
    <name type="scientific">Winmispira thermophila (strain ATCC 700085 / DSM 6578 / Z-1203)</name>
    <name type="common">Spirochaeta thermophila</name>
    <dbReference type="NCBI Taxonomy" id="869211"/>
    <lineage>
        <taxon>Bacteria</taxon>
        <taxon>Pseudomonadati</taxon>
        <taxon>Spirochaetota</taxon>
        <taxon>Spirochaetia</taxon>
        <taxon>Winmispirales</taxon>
        <taxon>Winmispiraceae</taxon>
        <taxon>Winmispira</taxon>
    </lineage>
</organism>
<dbReference type="EMBL" id="CP002903">
    <property type="protein sequence ID" value="AEJ60527.1"/>
    <property type="molecule type" value="Genomic_DNA"/>
</dbReference>
<dbReference type="STRING" id="869211.Spith_0241"/>
<protein>
    <submittedName>
        <fullName evidence="1">LmbE family protein</fullName>
    </submittedName>
</protein>
<dbReference type="KEGG" id="stq:Spith_0241"/>
<accession>G0GDA1</accession>
<dbReference type="HOGENOM" id="CLU_1034086_0_0_12"/>
<dbReference type="AlphaFoldDB" id="G0GDA1"/>
<keyword evidence="2" id="KW-1185">Reference proteome</keyword>
<dbReference type="PANTHER" id="PTHR12993:SF11">
    <property type="entry name" value="N-ACETYLGLUCOSAMINYL-PHOSPHATIDYLINOSITOL DE-N-ACETYLASE"/>
    <property type="match status" value="1"/>
</dbReference>
<reference evidence="1 2" key="1">
    <citation type="submission" date="2011-06" db="EMBL/GenBank/DDBJ databases">
        <title>The complete genome of Spirochaeta thermophila DSM 6578.</title>
        <authorList>
            <consortium name="US DOE Joint Genome Institute (JGI-PGF)"/>
            <person name="Lucas S."/>
            <person name="Lapidus A."/>
            <person name="Bruce D."/>
            <person name="Goodwin L."/>
            <person name="Pitluck S."/>
            <person name="Peters L."/>
            <person name="Kyrpides N."/>
            <person name="Mavromatis K."/>
            <person name="Ivanova N."/>
            <person name="Mikailova N."/>
            <person name="Pagani I."/>
            <person name="Chertkov O."/>
            <person name="Detter J.C."/>
            <person name="Tapia R."/>
            <person name="Han C."/>
            <person name="Land M."/>
            <person name="Hauser L."/>
            <person name="Markowitz V."/>
            <person name="Cheng J.-F."/>
            <person name="Hugenholtz P."/>
            <person name="Woyke T."/>
            <person name="Wu D."/>
            <person name="Spring S."/>
            <person name="Merkhoffer B."/>
            <person name="Schneider S."/>
            <person name="Klenk H.-P."/>
            <person name="Eisen J.A."/>
        </authorList>
    </citation>
    <scope>NUCLEOTIDE SEQUENCE [LARGE SCALE GENOMIC DNA]</scope>
    <source>
        <strain evidence="2">ATCC 700085 / DSM 6578 / Z-1203</strain>
    </source>
</reference>
<dbReference type="RefSeq" id="WP_014623927.1">
    <property type="nucleotide sequence ID" value="NC_017583.1"/>
</dbReference>
<dbReference type="Proteomes" id="UP000007254">
    <property type="component" value="Chromosome"/>
</dbReference>
<evidence type="ECO:0000313" key="1">
    <source>
        <dbReference type="EMBL" id="AEJ60527.1"/>
    </source>
</evidence>
<dbReference type="InterPro" id="IPR024078">
    <property type="entry name" value="LmbE-like_dom_sf"/>
</dbReference>
<sequence length="269" mass="30769">MQVKIRDERTGEVITYERLAEAFPRWQPQERWLFISPHDDDVLIGGGILLQRALEEGVDVHVLVTTDGAQGYCDLSLRDSIVEVRREETTLAYRAIGVHQVHLLDFPDGSLHLFKGRRRAQDGDPGMIEGYTGLQNALTFFYRKLLPSRVFLMSLNDYHPDHKVVHEEAIISLFHAHNPIWAELGPPTGGFPRVYELAAYGDFVALPSIRVEGTEELKERKLRALDLFVSQKEIIASLVSILRERPAVEYVREYGFKLYDPAVYEAFFS</sequence>
<gene>
    <name evidence="1" type="ordered locus">Spith_0241</name>
</gene>
<dbReference type="InterPro" id="IPR003737">
    <property type="entry name" value="GlcNAc_PI_deacetylase-related"/>
</dbReference>
<dbReference type="GO" id="GO:0016811">
    <property type="term" value="F:hydrolase activity, acting on carbon-nitrogen (but not peptide) bonds, in linear amides"/>
    <property type="evidence" value="ECO:0007669"/>
    <property type="project" value="TreeGrafter"/>
</dbReference>
<dbReference type="Gene3D" id="3.40.50.10320">
    <property type="entry name" value="LmbE-like"/>
    <property type="match status" value="1"/>
</dbReference>
<dbReference type="SUPFAM" id="SSF102588">
    <property type="entry name" value="LmbE-like"/>
    <property type="match status" value="1"/>
</dbReference>
<proteinExistence type="predicted"/>
<name>G0GDA1_WINT7</name>